<dbReference type="EMBL" id="JAVRHX010000003">
    <property type="protein sequence ID" value="MDT0595578.1"/>
    <property type="molecule type" value="Genomic_DNA"/>
</dbReference>
<comment type="subcellular location">
    <subcellularLocation>
        <location evidence="1">Membrane</location>
        <topology evidence="1">Multi-pass membrane protein</topology>
    </subcellularLocation>
</comment>
<evidence type="ECO:0000313" key="8">
    <source>
        <dbReference type="Proteomes" id="UP001253545"/>
    </source>
</evidence>
<dbReference type="SUPFAM" id="SSF103481">
    <property type="entry name" value="Multidrug resistance efflux transporter EmrE"/>
    <property type="match status" value="2"/>
</dbReference>
<dbReference type="InterPro" id="IPR037185">
    <property type="entry name" value="EmrE-like"/>
</dbReference>
<dbReference type="RefSeq" id="WP_311369099.1">
    <property type="nucleotide sequence ID" value="NZ_JAVRHX010000003.1"/>
</dbReference>
<feature type="transmembrane region" description="Helical" evidence="5">
    <location>
        <begin position="125"/>
        <end position="145"/>
    </location>
</feature>
<comment type="caution">
    <text evidence="7">The sequence shown here is derived from an EMBL/GenBank/DDBJ whole genome shotgun (WGS) entry which is preliminary data.</text>
</comment>
<protein>
    <submittedName>
        <fullName evidence="7">DMT family transporter</fullName>
    </submittedName>
</protein>
<keyword evidence="4 5" id="KW-0472">Membrane</keyword>
<keyword evidence="3 5" id="KW-1133">Transmembrane helix</keyword>
<feature type="transmembrane region" description="Helical" evidence="5">
    <location>
        <begin position="154"/>
        <end position="170"/>
    </location>
</feature>
<dbReference type="InterPro" id="IPR050638">
    <property type="entry name" value="AA-Vitamin_Transporters"/>
</dbReference>
<feature type="transmembrane region" description="Helical" evidence="5">
    <location>
        <begin position="190"/>
        <end position="209"/>
    </location>
</feature>
<feature type="transmembrane region" description="Helical" evidence="5">
    <location>
        <begin position="247"/>
        <end position="271"/>
    </location>
</feature>
<dbReference type="Proteomes" id="UP001253545">
    <property type="component" value="Unassembled WGS sequence"/>
</dbReference>
<dbReference type="PANTHER" id="PTHR32322">
    <property type="entry name" value="INNER MEMBRANE TRANSPORTER"/>
    <property type="match status" value="1"/>
</dbReference>
<organism evidence="7 8">
    <name type="scientific">Glaciecola petra</name>
    <dbReference type="NCBI Taxonomy" id="3075602"/>
    <lineage>
        <taxon>Bacteria</taxon>
        <taxon>Pseudomonadati</taxon>
        <taxon>Pseudomonadota</taxon>
        <taxon>Gammaproteobacteria</taxon>
        <taxon>Alteromonadales</taxon>
        <taxon>Alteromonadaceae</taxon>
        <taxon>Glaciecola</taxon>
    </lineage>
</organism>
<gene>
    <name evidence="7" type="ORF">RM552_12035</name>
</gene>
<evidence type="ECO:0000259" key="6">
    <source>
        <dbReference type="Pfam" id="PF00892"/>
    </source>
</evidence>
<evidence type="ECO:0000256" key="1">
    <source>
        <dbReference type="ARBA" id="ARBA00004141"/>
    </source>
</evidence>
<name>A0ABU2ZSG5_9ALTE</name>
<dbReference type="InterPro" id="IPR000620">
    <property type="entry name" value="EamA_dom"/>
</dbReference>
<feature type="transmembrane region" description="Helical" evidence="5">
    <location>
        <begin position="60"/>
        <end position="79"/>
    </location>
</feature>
<reference evidence="7 8" key="1">
    <citation type="submission" date="2023-09" db="EMBL/GenBank/DDBJ databases">
        <authorList>
            <person name="Rey-Velasco X."/>
        </authorList>
    </citation>
    <scope>NUCLEOTIDE SEQUENCE [LARGE SCALE GENOMIC DNA]</scope>
    <source>
        <strain evidence="7 8">P117</strain>
    </source>
</reference>
<proteinExistence type="predicted"/>
<dbReference type="PANTHER" id="PTHR32322:SF9">
    <property type="entry name" value="AMINO-ACID METABOLITE EFFLUX PUMP-RELATED"/>
    <property type="match status" value="1"/>
</dbReference>
<keyword evidence="2 5" id="KW-0812">Transmembrane</keyword>
<feature type="transmembrane region" description="Helical" evidence="5">
    <location>
        <begin position="221"/>
        <end position="241"/>
    </location>
</feature>
<evidence type="ECO:0000313" key="7">
    <source>
        <dbReference type="EMBL" id="MDT0595578.1"/>
    </source>
</evidence>
<evidence type="ECO:0000256" key="5">
    <source>
        <dbReference type="SAM" id="Phobius"/>
    </source>
</evidence>
<accession>A0ABU2ZSG5</accession>
<keyword evidence="8" id="KW-1185">Reference proteome</keyword>
<evidence type="ECO:0000256" key="3">
    <source>
        <dbReference type="ARBA" id="ARBA00022989"/>
    </source>
</evidence>
<dbReference type="Pfam" id="PF00892">
    <property type="entry name" value="EamA"/>
    <property type="match status" value="1"/>
</dbReference>
<evidence type="ECO:0000256" key="2">
    <source>
        <dbReference type="ARBA" id="ARBA00022692"/>
    </source>
</evidence>
<feature type="transmembrane region" description="Helical" evidence="5">
    <location>
        <begin position="278"/>
        <end position="299"/>
    </location>
</feature>
<feature type="transmembrane region" description="Helical" evidence="5">
    <location>
        <begin position="305"/>
        <end position="323"/>
    </location>
</feature>
<feature type="domain" description="EamA" evidence="6">
    <location>
        <begin position="191"/>
        <end position="322"/>
    </location>
</feature>
<feature type="transmembrane region" description="Helical" evidence="5">
    <location>
        <begin position="100"/>
        <end position="119"/>
    </location>
</feature>
<evidence type="ECO:0000256" key="4">
    <source>
        <dbReference type="ARBA" id="ARBA00023136"/>
    </source>
</evidence>
<sequence>MHISSKLTMFSATIFALLAFAGNSVLCRLALLPAELPSAGNDQVLLATGSQAIDATSFTVLRLLSGSIALFVFVTINNARLKRNLTAPNVNFSSLFTIRSWLASFCLFVYAATFSFAYISLPTGAGALLLFGCVQLTMIVSSIMAKESLNTQKYMGVCLAFLGLCLLMYFQGNTNSTKEATGLALDTSLITGFILMVVSGIAWAIYTLLGRASKDPIIDTYANFTKSLLFCGLLCFLYLMLPATVTSYGITLALLSGIVSSALGYAVWYYVLPQLSRILAGVIQLLVPVIAAFGGAIWAQEAITLPLIIAQIMVLGGIALVIINKRKS</sequence>